<evidence type="ECO:0000313" key="13">
    <source>
        <dbReference type="Proteomes" id="UP000053477"/>
    </source>
</evidence>
<dbReference type="InterPro" id="IPR000286">
    <property type="entry name" value="HDACs"/>
</dbReference>
<evidence type="ECO:0000259" key="11">
    <source>
        <dbReference type="Pfam" id="PF09757"/>
    </source>
</evidence>
<dbReference type="AlphaFoldDB" id="A0A0H2RWQ7"/>
<proteinExistence type="inferred from homology"/>
<keyword evidence="7" id="KW-0805">Transcription regulation</keyword>
<dbReference type="EC" id="3.5.1.98" evidence="3"/>
<dbReference type="GO" id="GO:0000118">
    <property type="term" value="C:histone deacetylase complex"/>
    <property type="evidence" value="ECO:0007669"/>
    <property type="project" value="TreeGrafter"/>
</dbReference>
<dbReference type="PRINTS" id="PR01270">
    <property type="entry name" value="HDASUPER"/>
</dbReference>
<evidence type="ECO:0000256" key="5">
    <source>
        <dbReference type="ARBA" id="ARBA00022801"/>
    </source>
</evidence>
<dbReference type="InterPro" id="IPR023696">
    <property type="entry name" value="Ureohydrolase_dom_sf"/>
</dbReference>
<dbReference type="GO" id="GO:0040029">
    <property type="term" value="P:epigenetic regulation of gene expression"/>
    <property type="evidence" value="ECO:0007669"/>
    <property type="project" value="TreeGrafter"/>
</dbReference>
<keyword evidence="6" id="KW-0156">Chromatin regulator</keyword>
<dbReference type="PANTHER" id="PTHR10625">
    <property type="entry name" value="HISTONE DEACETYLASE HDAC1-RELATED"/>
    <property type="match status" value="1"/>
</dbReference>
<reference evidence="12 13" key="1">
    <citation type="submission" date="2015-04" db="EMBL/GenBank/DDBJ databases">
        <title>Complete genome sequence of Schizopora paradoxa KUC8140, a cosmopolitan wood degrader in East Asia.</title>
        <authorList>
            <consortium name="DOE Joint Genome Institute"/>
            <person name="Min B."/>
            <person name="Park H."/>
            <person name="Jang Y."/>
            <person name="Kim J.-J."/>
            <person name="Kim K.H."/>
            <person name="Pangilinan J."/>
            <person name="Lipzen A."/>
            <person name="Riley R."/>
            <person name="Grigoriev I.V."/>
            <person name="Spatafora J.W."/>
            <person name="Choi I.-G."/>
        </authorList>
    </citation>
    <scope>NUCLEOTIDE SEQUENCE [LARGE SCALE GENOMIC DNA]</scope>
    <source>
        <strain evidence="12 13">KUC8140</strain>
    </source>
</reference>
<keyword evidence="9" id="KW-0539">Nucleus</keyword>
<dbReference type="EMBL" id="KQ085921">
    <property type="protein sequence ID" value="KLO16042.1"/>
    <property type="molecule type" value="Genomic_DNA"/>
</dbReference>
<protein>
    <recommendedName>
        <fullName evidence="3">histone deacetylase</fullName>
        <ecNumber evidence="3">3.5.1.98</ecNumber>
    </recommendedName>
</protein>
<gene>
    <name evidence="12" type="ORF">SCHPADRAFT_901861</name>
</gene>
<accession>A0A0H2RWQ7</accession>
<evidence type="ECO:0000256" key="7">
    <source>
        <dbReference type="ARBA" id="ARBA00023015"/>
    </source>
</evidence>
<dbReference type="InterPro" id="IPR037138">
    <property type="entry name" value="His_deacetylse_dom_sf"/>
</dbReference>
<dbReference type="InParanoid" id="A0A0H2RWQ7"/>
<dbReference type="InterPro" id="IPR019154">
    <property type="entry name" value="Arb2-like_domain"/>
</dbReference>
<keyword evidence="4" id="KW-0678">Repressor</keyword>
<dbReference type="STRING" id="27342.A0A0H2RWQ7"/>
<dbReference type="InterPro" id="IPR023801">
    <property type="entry name" value="His_deacetylse_dom"/>
</dbReference>
<evidence type="ECO:0000256" key="2">
    <source>
        <dbReference type="ARBA" id="ARBA00007738"/>
    </source>
</evidence>
<dbReference type="Pfam" id="PF00850">
    <property type="entry name" value="Hist_deacetyl"/>
    <property type="match status" value="1"/>
</dbReference>
<dbReference type="OrthoDB" id="424012at2759"/>
<organism evidence="12 13">
    <name type="scientific">Schizopora paradoxa</name>
    <dbReference type="NCBI Taxonomy" id="27342"/>
    <lineage>
        <taxon>Eukaryota</taxon>
        <taxon>Fungi</taxon>
        <taxon>Dikarya</taxon>
        <taxon>Basidiomycota</taxon>
        <taxon>Agaricomycotina</taxon>
        <taxon>Agaricomycetes</taxon>
        <taxon>Hymenochaetales</taxon>
        <taxon>Schizoporaceae</taxon>
        <taxon>Schizopora</taxon>
    </lineage>
</organism>
<feature type="domain" description="Arb2-like" evidence="11">
    <location>
        <begin position="479"/>
        <end position="715"/>
    </location>
</feature>
<evidence type="ECO:0000259" key="10">
    <source>
        <dbReference type="Pfam" id="PF00850"/>
    </source>
</evidence>
<dbReference type="Proteomes" id="UP000053477">
    <property type="component" value="Unassembled WGS sequence"/>
</dbReference>
<comment type="similarity">
    <text evidence="2">Belongs to the histone deacetylase family. HD type 2 subfamily.</text>
</comment>
<keyword evidence="13" id="KW-1185">Reference proteome</keyword>
<dbReference type="Pfam" id="PF09757">
    <property type="entry name" value="Arb2-like"/>
    <property type="match status" value="1"/>
</dbReference>
<name>A0A0H2RWQ7_9AGAM</name>
<evidence type="ECO:0000256" key="4">
    <source>
        <dbReference type="ARBA" id="ARBA00022491"/>
    </source>
</evidence>
<keyword evidence="5" id="KW-0378">Hydrolase</keyword>
<evidence type="ECO:0000256" key="6">
    <source>
        <dbReference type="ARBA" id="ARBA00022853"/>
    </source>
</evidence>
<evidence type="ECO:0000256" key="9">
    <source>
        <dbReference type="ARBA" id="ARBA00023242"/>
    </source>
</evidence>
<dbReference type="GO" id="GO:0141221">
    <property type="term" value="F:histone deacetylase activity, hydrolytic mechanism"/>
    <property type="evidence" value="ECO:0007669"/>
    <property type="project" value="UniProtKB-EC"/>
</dbReference>
<sequence length="720" mass="79808">MSLPAPQANGVEGEATTTLVNNVETTQITTVSTTTTAQILDANPDDIPGELTIINENSASEMDVDVSHEVHQEEQAATFSIAVDNSFQRASSLPVSLEPKYKFGYVYDDAMLLHSPQVDHPEMPARIVQIFSKLRKDGVLKYMKRIPIRNVKKFEVLLVHSEDHWDKVDAIKHMTREDIILSTSYYEHLSLYVCEMTTKSALLSCGGTIEAALAVARGELSRTFAIVRPPGHHAEPEEHMGFCFLNNVAVATRVVQQLTPIKRILILDWDVHHGNGTQRAFYDDPNVLYISLHRFEGGTFYPCGPFGGLDQNGVDEGVGTSVNIPWPSAGMKDGDYIHAFTKIVMPIAMEFAPELVMVSAGFDAADGDDLGGCHVSPGCYAHMMHMLVSLAGGKCVVALEGGYNVEALSNSCLAVARVLIGDSPPEMPPLVASEDATETVWAVAMQQSKYWNTIDVKSCEPKEEYGDDVVSFPELLKLHRQNYLFETLKMVQVPLFPDLEERFNSQVLCSEDVMDKETLVLLVHQFGNLRVELTGAMTCEPNQELSYLIDSTRQLVSWVESKGFSYVEVNTLPKPLNANTPKRSWQELGRELVTYLWDNYIQLSRAKNVIVIGHGPGCAAVMELLAKRTQNLLRHAKAVCMIVGDTEVPEAPSASREMRDWYMSNTFVAVPTGHRLIIEGRVKSKHGMVVQFDEPRPIKLLSRALPSMAEFIEGKLSPPS</sequence>
<evidence type="ECO:0000313" key="12">
    <source>
        <dbReference type="EMBL" id="KLO16042.1"/>
    </source>
</evidence>
<feature type="domain" description="Histone deacetylase" evidence="10">
    <location>
        <begin position="120"/>
        <end position="418"/>
    </location>
</feature>
<dbReference type="SUPFAM" id="SSF52768">
    <property type="entry name" value="Arginase/deacetylase"/>
    <property type="match status" value="1"/>
</dbReference>
<dbReference type="PANTHER" id="PTHR10625:SF5">
    <property type="entry name" value="HISTONE DEACETYLASE"/>
    <property type="match status" value="1"/>
</dbReference>
<evidence type="ECO:0000256" key="8">
    <source>
        <dbReference type="ARBA" id="ARBA00023163"/>
    </source>
</evidence>
<comment type="subcellular location">
    <subcellularLocation>
        <location evidence="1">Nucleus</location>
    </subcellularLocation>
</comment>
<keyword evidence="8" id="KW-0804">Transcription</keyword>
<evidence type="ECO:0000256" key="1">
    <source>
        <dbReference type="ARBA" id="ARBA00004123"/>
    </source>
</evidence>
<evidence type="ECO:0000256" key="3">
    <source>
        <dbReference type="ARBA" id="ARBA00012111"/>
    </source>
</evidence>
<dbReference type="FunCoup" id="A0A0H2RWQ7">
    <property type="interactions" value="68"/>
</dbReference>
<dbReference type="Gene3D" id="3.40.800.20">
    <property type="entry name" value="Histone deacetylase domain"/>
    <property type="match status" value="1"/>
</dbReference>